<evidence type="ECO:0000313" key="2">
    <source>
        <dbReference type="EMBL" id="CAH1266404.1"/>
    </source>
</evidence>
<sequence>MENDLEWAILRGEGESKEDDVREMLVKTTSTKQRKYETDLQAEADGNDYRGISFTSDAHPPQEKNAQAGVPLRVAFTHWDTDTDMQQAIGDVLRDDLQAKISTSKYIGTMTDESTNI</sequence>
<proteinExistence type="predicted"/>
<protein>
    <submittedName>
        <fullName evidence="2">Hypp3358 protein</fullName>
    </submittedName>
</protein>
<dbReference type="EMBL" id="OV696690">
    <property type="protein sequence ID" value="CAH1266404.1"/>
    <property type="molecule type" value="Genomic_DNA"/>
</dbReference>
<evidence type="ECO:0000313" key="3">
    <source>
        <dbReference type="Proteomes" id="UP000838412"/>
    </source>
</evidence>
<gene>
    <name evidence="2" type="primary">Hypp3358</name>
    <name evidence="2" type="ORF">BLAG_LOCUS20006</name>
</gene>
<accession>A0A8K0A1N6</accession>
<dbReference type="Proteomes" id="UP000838412">
    <property type="component" value="Chromosome 5"/>
</dbReference>
<dbReference type="AlphaFoldDB" id="A0A8K0A1N6"/>
<feature type="region of interest" description="Disordered" evidence="1">
    <location>
        <begin position="31"/>
        <end position="66"/>
    </location>
</feature>
<name>A0A8K0A1N6_BRALA</name>
<keyword evidence="3" id="KW-1185">Reference proteome</keyword>
<reference evidence="2" key="1">
    <citation type="submission" date="2022-01" db="EMBL/GenBank/DDBJ databases">
        <authorList>
            <person name="Braso-Vives M."/>
        </authorList>
    </citation>
    <scope>NUCLEOTIDE SEQUENCE</scope>
</reference>
<evidence type="ECO:0000256" key="1">
    <source>
        <dbReference type="SAM" id="MobiDB-lite"/>
    </source>
</evidence>
<organism evidence="2 3">
    <name type="scientific">Branchiostoma lanceolatum</name>
    <name type="common">Common lancelet</name>
    <name type="synonym">Amphioxus lanceolatum</name>
    <dbReference type="NCBI Taxonomy" id="7740"/>
    <lineage>
        <taxon>Eukaryota</taxon>
        <taxon>Metazoa</taxon>
        <taxon>Chordata</taxon>
        <taxon>Cephalochordata</taxon>
        <taxon>Leptocardii</taxon>
        <taxon>Amphioxiformes</taxon>
        <taxon>Branchiostomatidae</taxon>
        <taxon>Branchiostoma</taxon>
    </lineage>
</organism>